<reference evidence="2 3" key="1">
    <citation type="submission" date="2019-07" db="EMBL/GenBank/DDBJ databases">
        <title>Whole genome shotgun sequence of Cellulomonas aerilata NBRC 106308.</title>
        <authorList>
            <person name="Hosoyama A."/>
            <person name="Uohara A."/>
            <person name="Ohji S."/>
            <person name="Ichikawa N."/>
        </authorList>
    </citation>
    <scope>NUCLEOTIDE SEQUENCE [LARGE SCALE GENOMIC DNA]</scope>
    <source>
        <strain evidence="2 3">NBRC 106308</strain>
    </source>
</reference>
<accession>A0A512DDC3</accession>
<evidence type="ECO:0000313" key="3">
    <source>
        <dbReference type="Proteomes" id="UP000321181"/>
    </source>
</evidence>
<gene>
    <name evidence="2" type="ORF">CAE01nite_21970</name>
</gene>
<organism evidence="2 3">
    <name type="scientific">Cellulomonas aerilata</name>
    <dbReference type="NCBI Taxonomy" id="515326"/>
    <lineage>
        <taxon>Bacteria</taxon>
        <taxon>Bacillati</taxon>
        <taxon>Actinomycetota</taxon>
        <taxon>Actinomycetes</taxon>
        <taxon>Micrococcales</taxon>
        <taxon>Cellulomonadaceae</taxon>
        <taxon>Cellulomonas</taxon>
    </lineage>
</organism>
<evidence type="ECO:0000259" key="1">
    <source>
        <dbReference type="Pfam" id="PF09407"/>
    </source>
</evidence>
<dbReference type="SUPFAM" id="SSF52980">
    <property type="entry name" value="Restriction endonuclease-like"/>
    <property type="match status" value="1"/>
</dbReference>
<dbReference type="Gene3D" id="3.40.960.10">
    <property type="entry name" value="VSR Endonuclease"/>
    <property type="match status" value="1"/>
</dbReference>
<keyword evidence="3" id="KW-1185">Reference proteome</keyword>
<name>A0A512DDC3_9CELL</name>
<evidence type="ECO:0000313" key="2">
    <source>
        <dbReference type="EMBL" id="GEO34472.1"/>
    </source>
</evidence>
<dbReference type="Proteomes" id="UP000321181">
    <property type="component" value="Unassembled WGS sequence"/>
</dbReference>
<dbReference type="AlphaFoldDB" id="A0A512DDC3"/>
<comment type="caution">
    <text evidence="2">The sequence shown here is derived from an EMBL/GenBank/DDBJ whole genome shotgun (WGS) entry which is preliminary data.</text>
</comment>
<dbReference type="InterPro" id="IPR011335">
    <property type="entry name" value="Restrct_endonuc-II-like"/>
</dbReference>
<dbReference type="EMBL" id="BJYY01000014">
    <property type="protein sequence ID" value="GEO34472.1"/>
    <property type="molecule type" value="Genomic_DNA"/>
</dbReference>
<sequence length="305" mass="33618">MAAADAAVVPRPPAAVPRELALQPFSRRTALEHAVTDRTLRGPSYRSVLRGAHACADLHLTYGHRIRAARAVLPPQAVLGGRSALWAWGVRLAEPDEPVEVVLPPTARVRNRAEIRIRADVLRPGEAVPSRWGPVTTPARTAFDLGRRGVLRQSVPLLDALARATGVTAEDVDRLASEHRGARHLTRLAPALTEMDGRAESLRESLLRLLVVEAGFPRPTLQHTVRDAGGRFVARVDLAWPELRLALEYDGSHHDDPGRIALDRRRLNALHTCGWRTLVIDRHQLRDEARVVDMIRILRKAAAGS</sequence>
<protein>
    <recommendedName>
        <fullName evidence="1">AbiEi antitoxin C-terminal domain-containing protein</fullName>
    </recommendedName>
</protein>
<dbReference type="InterPro" id="IPR018547">
    <property type="entry name" value="AbiEi_C"/>
</dbReference>
<feature type="domain" description="AbiEi antitoxin C-terminal" evidence="1">
    <location>
        <begin position="73"/>
        <end position="189"/>
    </location>
</feature>
<proteinExistence type="predicted"/>
<dbReference type="Pfam" id="PF09407">
    <property type="entry name" value="AbiEi_1"/>
    <property type="match status" value="1"/>
</dbReference>